<name>A0A410WYA4_9BACL</name>
<dbReference type="InterPro" id="IPR025202">
    <property type="entry name" value="PLD-like_dom"/>
</dbReference>
<dbReference type="HAMAP" id="MF_01916">
    <property type="entry name" value="Cardiolipin_synth_Cls"/>
    <property type="match status" value="1"/>
</dbReference>
<keyword evidence="9 13" id="KW-0472">Membrane</keyword>
<keyword evidence="6" id="KW-0677">Repeat</keyword>
<feature type="active site" evidence="13">
    <location>
        <position position="401"/>
    </location>
</feature>
<dbReference type="EMBL" id="JAMDMJ010000029">
    <property type="protein sequence ID" value="MCY9598171.1"/>
    <property type="molecule type" value="Genomic_DNA"/>
</dbReference>
<evidence type="ECO:0000256" key="13">
    <source>
        <dbReference type="HAMAP-Rule" id="MF_01916"/>
    </source>
</evidence>
<feature type="active site" evidence="13">
    <location>
        <position position="229"/>
    </location>
</feature>
<evidence type="ECO:0000313" key="17">
    <source>
        <dbReference type="EMBL" id="QAV19202.1"/>
    </source>
</evidence>
<evidence type="ECO:0000259" key="15">
    <source>
        <dbReference type="PROSITE" id="PS50035"/>
    </source>
</evidence>
<keyword evidence="5 13" id="KW-0812">Transmembrane</keyword>
<evidence type="ECO:0000256" key="8">
    <source>
        <dbReference type="ARBA" id="ARBA00023098"/>
    </source>
</evidence>
<dbReference type="FunFam" id="3.30.870.10:FF:000021">
    <property type="entry name" value="Cardiolipin synthase"/>
    <property type="match status" value="1"/>
</dbReference>
<proteinExistence type="inferred from homology"/>
<keyword evidence="4 13" id="KW-0808">Transferase</keyword>
<evidence type="ECO:0000256" key="4">
    <source>
        <dbReference type="ARBA" id="ARBA00022679"/>
    </source>
</evidence>
<dbReference type="AlphaFoldDB" id="A0A410WYA4"/>
<feature type="domain" description="PLD phosphodiesterase" evidence="15">
    <location>
        <begin position="394"/>
        <end position="421"/>
    </location>
</feature>
<dbReference type="InterPro" id="IPR022924">
    <property type="entry name" value="Cardiolipin_synthase"/>
</dbReference>
<dbReference type="PANTHER" id="PTHR21248">
    <property type="entry name" value="CARDIOLIPIN SYNTHASE"/>
    <property type="match status" value="1"/>
</dbReference>
<comment type="subcellular location">
    <subcellularLocation>
        <location evidence="1 13">Cell membrane</location>
        <topology evidence="1 13">Multi-pass membrane protein</topology>
    </subcellularLocation>
</comment>
<dbReference type="RefSeq" id="WP_042226052.1">
    <property type="nucleotide sequence ID" value="NZ_CP026520.1"/>
</dbReference>
<dbReference type="EMBL" id="CP026520">
    <property type="protein sequence ID" value="QAV19202.1"/>
    <property type="molecule type" value="Genomic_DNA"/>
</dbReference>
<dbReference type="NCBIfam" id="TIGR04265">
    <property type="entry name" value="bac_cardiolipin"/>
    <property type="match status" value="1"/>
</dbReference>
<protein>
    <recommendedName>
        <fullName evidence="13 14">Cardiolipin synthase</fullName>
        <shortName evidence="13">CL synthase</shortName>
        <ecNumber evidence="13 14">2.7.8.-</ecNumber>
    </recommendedName>
</protein>
<dbReference type="GO" id="GO:0005886">
    <property type="term" value="C:plasma membrane"/>
    <property type="evidence" value="ECO:0007669"/>
    <property type="project" value="UniProtKB-SubCell"/>
</dbReference>
<dbReference type="Gene3D" id="3.30.870.10">
    <property type="entry name" value="Endonuclease Chain A"/>
    <property type="match status" value="2"/>
</dbReference>
<dbReference type="SUPFAM" id="SSF56024">
    <property type="entry name" value="Phospholipase D/nuclease"/>
    <property type="match status" value="2"/>
</dbReference>
<evidence type="ECO:0000256" key="12">
    <source>
        <dbReference type="ARBA" id="ARBA00057569"/>
    </source>
</evidence>
<feature type="transmembrane region" description="Helical" evidence="13">
    <location>
        <begin position="7"/>
        <end position="25"/>
    </location>
</feature>
<dbReference type="PROSITE" id="PS50035">
    <property type="entry name" value="PLD"/>
    <property type="match status" value="2"/>
</dbReference>
<comment type="similarity">
    <text evidence="13">Belongs to the phospholipase D family. Cardiolipin synthase subfamily.</text>
</comment>
<feature type="domain" description="PLD phosphodiesterase" evidence="15">
    <location>
        <begin position="217"/>
        <end position="244"/>
    </location>
</feature>
<keyword evidence="7 13" id="KW-1133">Transmembrane helix</keyword>
<dbReference type="InterPro" id="IPR030874">
    <property type="entry name" value="Cardiolipin_synth_Firmi"/>
</dbReference>
<evidence type="ECO:0000256" key="2">
    <source>
        <dbReference type="ARBA" id="ARBA00022475"/>
    </source>
</evidence>
<organism evidence="17 18">
    <name type="scientific">Paenibacillus chitinolyticus</name>
    <dbReference type="NCBI Taxonomy" id="79263"/>
    <lineage>
        <taxon>Bacteria</taxon>
        <taxon>Bacillati</taxon>
        <taxon>Bacillota</taxon>
        <taxon>Bacilli</taxon>
        <taxon>Bacillales</taxon>
        <taxon>Paenibacillaceae</taxon>
        <taxon>Paenibacillus</taxon>
    </lineage>
</organism>
<keyword evidence="19" id="KW-1185">Reference proteome</keyword>
<evidence type="ECO:0000256" key="9">
    <source>
        <dbReference type="ARBA" id="ARBA00023136"/>
    </source>
</evidence>
<comment type="function">
    <text evidence="12 13">Catalyzes the reversible phosphatidyl group transfer from one phosphatidylglycerol molecule to another to form cardiolipin (CL) (diphosphatidylglycerol) and glycerol.</text>
</comment>
<dbReference type="GO" id="GO:0008808">
    <property type="term" value="F:cardiolipin synthase activity"/>
    <property type="evidence" value="ECO:0007669"/>
    <property type="project" value="UniProtKB-UniRule"/>
</dbReference>
<feature type="transmembrane region" description="Helical" evidence="13">
    <location>
        <begin position="31"/>
        <end position="54"/>
    </location>
</feature>
<dbReference type="FunFam" id="3.30.870.10:FF:000014">
    <property type="entry name" value="Cardiolipin synthase"/>
    <property type="match status" value="1"/>
</dbReference>
<feature type="active site" evidence="13">
    <location>
        <position position="224"/>
    </location>
</feature>
<feature type="active site" evidence="13">
    <location>
        <position position="406"/>
    </location>
</feature>
<evidence type="ECO:0000256" key="5">
    <source>
        <dbReference type="ARBA" id="ARBA00022692"/>
    </source>
</evidence>
<evidence type="ECO:0000313" key="19">
    <source>
        <dbReference type="Proteomes" id="UP001527202"/>
    </source>
</evidence>
<dbReference type="Proteomes" id="UP001527202">
    <property type="component" value="Unassembled WGS sequence"/>
</dbReference>
<dbReference type="Proteomes" id="UP000288943">
    <property type="component" value="Chromosome"/>
</dbReference>
<dbReference type="PANTHER" id="PTHR21248:SF22">
    <property type="entry name" value="PHOSPHOLIPASE D"/>
    <property type="match status" value="1"/>
</dbReference>
<keyword evidence="8 13" id="KW-0443">Lipid metabolism</keyword>
<dbReference type="InterPro" id="IPR027379">
    <property type="entry name" value="CLS_N"/>
</dbReference>
<evidence type="ECO:0000313" key="18">
    <source>
        <dbReference type="Proteomes" id="UP000288943"/>
    </source>
</evidence>
<dbReference type="Pfam" id="PF13396">
    <property type="entry name" value="PLDc_N"/>
    <property type="match status" value="1"/>
</dbReference>
<sequence>MDILMKLYSFVPLLNFLFALAVVFMEKRNASVTWAWVMVLIFLPGIGFILYLIFGQNMSRRKIYKLKEFNQKDIDNLIESQRRGFRESQVRYKDPVMADYQDLIYMNLTSSSAVYTQDNEVEIFTDGNDKFASLLASIKEAQSHIHLMYYIVKDDRLGRRVIDALAEKAKEGVEVRFLFDDIGSSWLPRQFYKPLLDAGGEVAIFFPSRIPYLNFRVNYRNHRKLAIIDGMTGYIGGFNIGDEYLGINERFGDWRDTHLKVTGSAVLQMQAQFFMDWNLASSHYLKAVSRYYPLIKHPGSVGIQIVSSGPDNELEQIRNGYLKMIYAAKESIFIQTPYFVPDESLLTALKMAALSGVDIRIMIPSIPDHKMVYWATKSYLGELLKLGVKGYLYEKGFLHAKTIVIDGKVASVGTANLDMRSFKLNFEVNAFLFDTRTATRQRLIFEEDMMYCSQFTPDMYKARSLVDRMQESVARLVSPIL</sequence>
<keyword evidence="2 13" id="KW-1003">Cell membrane</keyword>
<evidence type="ECO:0000256" key="7">
    <source>
        <dbReference type="ARBA" id="ARBA00022989"/>
    </source>
</evidence>
<evidence type="ECO:0000256" key="6">
    <source>
        <dbReference type="ARBA" id="ARBA00022737"/>
    </source>
</evidence>
<keyword evidence="11 13" id="KW-1208">Phospholipid metabolism</keyword>
<comment type="catalytic activity">
    <reaction evidence="13">
        <text>2 a 1,2-diacyl-sn-glycero-3-phospho-(1'-sn-glycerol) = a cardiolipin + glycerol</text>
        <dbReference type="Rhea" id="RHEA:31451"/>
        <dbReference type="ChEBI" id="CHEBI:17754"/>
        <dbReference type="ChEBI" id="CHEBI:62237"/>
        <dbReference type="ChEBI" id="CHEBI:64716"/>
    </reaction>
</comment>
<accession>A0A410WYA4</accession>
<dbReference type="KEGG" id="pchi:PC41400_16545"/>
<dbReference type="CDD" id="cd09110">
    <property type="entry name" value="PLDc_CLS_1"/>
    <property type="match status" value="1"/>
</dbReference>
<dbReference type="EC" id="2.7.8.-" evidence="13 14"/>
<feature type="active site" evidence="13">
    <location>
        <position position="399"/>
    </location>
</feature>
<dbReference type="InterPro" id="IPR001736">
    <property type="entry name" value="PLipase_D/transphosphatidylase"/>
</dbReference>
<evidence type="ECO:0000256" key="10">
    <source>
        <dbReference type="ARBA" id="ARBA00023209"/>
    </source>
</evidence>
<evidence type="ECO:0000256" key="3">
    <source>
        <dbReference type="ARBA" id="ARBA00022516"/>
    </source>
</evidence>
<gene>
    <name evidence="17" type="primary">cls</name>
    <name evidence="16" type="ORF">M5X16_20700</name>
    <name evidence="17" type="ORF">PC41400_16545</name>
</gene>
<keyword evidence="3 13" id="KW-0444">Lipid biosynthesis</keyword>
<dbReference type="GO" id="GO:0032049">
    <property type="term" value="P:cardiolipin biosynthetic process"/>
    <property type="evidence" value="ECO:0007669"/>
    <property type="project" value="UniProtKB-UniRule"/>
</dbReference>
<dbReference type="SMART" id="SM00155">
    <property type="entry name" value="PLDc"/>
    <property type="match status" value="2"/>
</dbReference>
<reference evidence="17 18" key="1">
    <citation type="submission" date="2018-01" db="EMBL/GenBank/DDBJ databases">
        <title>The whole genome sequencing and assembly of Paenibacillus chitinolyticus KCCM 41400 strain.</title>
        <authorList>
            <person name="Kim J.-Y."/>
            <person name="Park M.-K."/>
            <person name="Lee Y.-J."/>
            <person name="Yi H."/>
            <person name="Bahn Y.-S."/>
            <person name="Kim J.F."/>
            <person name="Lee D.-W."/>
        </authorList>
    </citation>
    <scope>NUCLEOTIDE SEQUENCE [LARGE SCALE GENOMIC DNA]</scope>
    <source>
        <strain evidence="17 18">KCCM 41400</strain>
    </source>
</reference>
<evidence type="ECO:0000256" key="14">
    <source>
        <dbReference type="NCBIfam" id="TIGR04265"/>
    </source>
</evidence>
<dbReference type="OrthoDB" id="9762009at2"/>
<feature type="active site" evidence="13">
    <location>
        <position position="222"/>
    </location>
</feature>
<dbReference type="CDD" id="cd09112">
    <property type="entry name" value="PLDc_CLS_2"/>
    <property type="match status" value="1"/>
</dbReference>
<dbReference type="Pfam" id="PF13091">
    <property type="entry name" value="PLDc_2"/>
    <property type="match status" value="2"/>
</dbReference>
<keyword evidence="10 13" id="KW-0594">Phospholipid biosynthesis</keyword>
<evidence type="ECO:0000256" key="1">
    <source>
        <dbReference type="ARBA" id="ARBA00004651"/>
    </source>
</evidence>
<reference evidence="16 19" key="2">
    <citation type="submission" date="2022-05" db="EMBL/GenBank/DDBJ databases">
        <title>Genome Sequencing of Bee-Associated Microbes.</title>
        <authorList>
            <person name="Dunlap C."/>
        </authorList>
    </citation>
    <scope>NUCLEOTIDE SEQUENCE [LARGE SCALE GENOMIC DNA]</scope>
    <source>
        <strain evidence="16 19">NRRL B-23120</strain>
    </source>
</reference>
<evidence type="ECO:0000313" key="16">
    <source>
        <dbReference type="EMBL" id="MCY9598171.1"/>
    </source>
</evidence>
<evidence type="ECO:0000256" key="11">
    <source>
        <dbReference type="ARBA" id="ARBA00023264"/>
    </source>
</evidence>
<dbReference type="GeneID" id="95376421"/>